<sequence>MPLWWPGRKSRSKSKHRAAAQATAASAASSPRNSVDVGTSSAYASACASPLPSTPRRAARPHGLESPAARQAGTVSRCGGGGGGGGGTGLRAEAQGHPLPRPESRSAPLPLASPSSQAAACGRCVSAAASVSSASSSESFDDDDDEEEDRRIYRYTDPIVYSRGRTMPPDGHKGMVEGKHFASCSALQDHHKFFEVPINSVGEVHPQSFEPSTGDASRSLGRMPDDTGSAGTRSLSPGPRGHAFFASDASQRDFYGSVTCNTTVVLVLIKGCVHPLDAEAGDHPISKKKQSESGQFCAIKEVQVILDDSNSKERLRQLNQEVDLLSQLSHQNIVQYYGSELTDEALSIYLEYVSGGSIHKLLREYGPFREPVIRNYTRQILSGLAYLHGRNTVHRDIKGANILVGPTGDVKLADFGVAKHISSFAEIRSFRGSPYWMAPEVIMNNKGYSLAVDIWSLGCTIIEMATARHPWHPYEDVPALFKIANSKDTPEIPESISKDGKDFLSLCLKRDPAQRPSATQLLGHPFVHDHQAIRVAKCRATLLNNGLSSPVEARHKKPNRESLTKRGIAPLRGIGDLRARDFTGFATAYPSPCNPSSPIAARTNMSLPVSPCSSPLRQFKQSNWSCLPSPPRPVDYSQNQMRLSTAVPDPWLEIGQLRPPSPYGSPRRF</sequence>
<accession>A0ACD5ZAW0</accession>
<proteinExistence type="predicted"/>
<reference evidence="1" key="1">
    <citation type="submission" date="2021-05" db="EMBL/GenBank/DDBJ databases">
        <authorList>
            <person name="Scholz U."/>
            <person name="Mascher M."/>
            <person name="Fiebig A."/>
        </authorList>
    </citation>
    <scope>NUCLEOTIDE SEQUENCE [LARGE SCALE GENOMIC DNA]</scope>
</reference>
<evidence type="ECO:0000313" key="1">
    <source>
        <dbReference type="EnsemblPlants" id="AVESA.00010b.r2.6CG1136460.1.CDS"/>
    </source>
</evidence>
<organism evidence="1 2">
    <name type="scientific">Avena sativa</name>
    <name type="common">Oat</name>
    <dbReference type="NCBI Taxonomy" id="4498"/>
    <lineage>
        <taxon>Eukaryota</taxon>
        <taxon>Viridiplantae</taxon>
        <taxon>Streptophyta</taxon>
        <taxon>Embryophyta</taxon>
        <taxon>Tracheophyta</taxon>
        <taxon>Spermatophyta</taxon>
        <taxon>Magnoliopsida</taxon>
        <taxon>Liliopsida</taxon>
        <taxon>Poales</taxon>
        <taxon>Poaceae</taxon>
        <taxon>BOP clade</taxon>
        <taxon>Pooideae</taxon>
        <taxon>Poodae</taxon>
        <taxon>Poeae</taxon>
        <taxon>Poeae Chloroplast Group 1 (Aveneae type)</taxon>
        <taxon>Aveninae</taxon>
        <taxon>Avena</taxon>
    </lineage>
</organism>
<keyword evidence="2" id="KW-1185">Reference proteome</keyword>
<dbReference type="EnsemblPlants" id="AVESA.00010b.r2.6CG1136460.1">
    <property type="protein sequence ID" value="AVESA.00010b.r2.6CG1136460.1.CDS"/>
    <property type="gene ID" value="AVESA.00010b.r2.6CG1136460"/>
</dbReference>
<reference evidence="1" key="2">
    <citation type="submission" date="2025-09" db="UniProtKB">
        <authorList>
            <consortium name="EnsemblPlants"/>
        </authorList>
    </citation>
    <scope>IDENTIFICATION</scope>
</reference>
<evidence type="ECO:0000313" key="2">
    <source>
        <dbReference type="Proteomes" id="UP001732700"/>
    </source>
</evidence>
<protein>
    <submittedName>
        <fullName evidence="1">Uncharacterized protein</fullName>
    </submittedName>
</protein>
<name>A0ACD5ZAW0_AVESA</name>
<dbReference type="Proteomes" id="UP001732700">
    <property type="component" value="Chromosome 6C"/>
</dbReference>